<dbReference type="Gene3D" id="3.40.50.10810">
    <property type="entry name" value="Tandem AAA-ATPase domain"/>
    <property type="match status" value="1"/>
</dbReference>
<dbReference type="InterPro" id="IPR014001">
    <property type="entry name" value="Helicase_ATP-bd"/>
</dbReference>
<dbReference type="Proteomes" id="UP001610861">
    <property type="component" value="Unassembled WGS sequence"/>
</dbReference>
<dbReference type="Pfam" id="PF00271">
    <property type="entry name" value="Helicase_C"/>
    <property type="match status" value="1"/>
</dbReference>
<dbReference type="EMBL" id="JBIQWL010000001">
    <property type="protein sequence ID" value="MFH8249479.1"/>
    <property type="molecule type" value="Genomic_DNA"/>
</dbReference>
<keyword evidence="8" id="KW-1185">Reference proteome</keyword>
<dbReference type="InterPro" id="IPR038718">
    <property type="entry name" value="SNF2-like_sf"/>
</dbReference>
<dbReference type="InterPro" id="IPR049730">
    <property type="entry name" value="SNF2/RAD54-like_C"/>
</dbReference>
<evidence type="ECO:0000256" key="4">
    <source>
        <dbReference type="ARBA" id="ARBA00022840"/>
    </source>
</evidence>
<dbReference type="InterPro" id="IPR001650">
    <property type="entry name" value="Helicase_C-like"/>
</dbReference>
<dbReference type="GO" id="GO:0004386">
    <property type="term" value="F:helicase activity"/>
    <property type="evidence" value="ECO:0007669"/>
    <property type="project" value="UniProtKB-KW"/>
</dbReference>
<evidence type="ECO:0000259" key="6">
    <source>
        <dbReference type="PROSITE" id="PS51194"/>
    </source>
</evidence>
<name>A0ABW7Q7B4_9MICO</name>
<proteinExistence type="predicted"/>
<keyword evidence="4" id="KW-0067">ATP-binding</keyword>
<reference evidence="7 8" key="1">
    <citation type="submission" date="2024-09" db="EMBL/GenBank/DDBJ databases">
        <authorList>
            <person name="Pan X."/>
        </authorList>
    </citation>
    <scope>NUCLEOTIDE SEQUENCE [LARGE SCALE GENOMIC DNA]</scope>
    <source>
        <strain evidence="7 8">B2969</strain>
    </source>
</reference>
<dbReference type="InterPro" id="IPR027417">
    <property type="entry name" value="P-loop_NTPase"/>
</dbReference>
<dbReference type="InterPro" id="IPR000330">
    <property type="entry name" value="SNF2_N"/>
</dbReference>
<evidence type="ECO:0000256" key="3">
    <source>
        <dbReference type="ARBA" id="ARBA00022806"/>
    </source>
</evidence>
<feature type="domain" description="Helicase C-terminal" evidence="6">
    <location>
        <begin position="465"/>
        <end position="626"/>
    </location>
</feature>
<evidence type="ECO:0000256" key="1">
    <source>
        <dbReference type="ARBA" id="ARBA00022741"/>
    </source>
</evidence>
<dbReference type="PROSITE" id="PS51192">
    <property type="entry name" value="HELICASE_ATP_BIND_1"/>
    <property type="match status" value="1"/>
</dbReference>
<evidence type="ECO:0000313" key="7">
    <source>
        <dbReference type="EMBL" id="MFH8249479.1"/>
    </source>
</evidence>
<dbReference type="CDD" id="cd18011">
    <property type="entry name" value="DEXDc_RapA"/>
    <property type="match status" value="1"/>
</dbReference>
<dbReference type="Pfam" id="PF00176">
    <property type="entry name" value="SNF2-rel_dom"/>
    <property type="match status" value="1"/>
</dbReference>
<organism evidence="7 8">
    <name type="scientific">Microbacterium alkaliflavum</name>
    <dbReference type="NCBI Taxonomy" id="3248839"/>
    <lineage>
        <taxon>Bacteria</taxon>
        <taxon>Bacillati</taxon>
        <taxon>Actinomycetota</taxon>
        <taxon>Actinomycetes</taxon>
        <taxon>Micrococcales</taxon>
        <taxon>Microbacteriaceae</taxon>
        <taxon>Microbacterium</taxon>
    </lineage>
</organism>
<keyword evidence="3 7" id="KW-0347">Helicase</keyword>
<dbReference type="SMART" id="SM00487">
    <property type="entry name" value="DEXDc"/>
    <property type="match status" value="1"/>
</dbReference>
<gene>
    <name evidence="7" type="ORF">ACH3VR_03805</name>
</gene>
<dbReference type="InterPro" id="IPR057342">
    <property type="entry name" value="DEXDc_RapA"/>
</dbReference>
<dbReference type="SUPFAM" id="SSF52540">
    <property type="entry name" value="P-loop containing nucleoside triphosphate hydrolases"/>
    <property type="match status" value="1"/>
</dbReference>
<accession>A0ABW7Q7B4</accession>
<evidence type="ECO:0000256" key="2">
    <source>
        <dbReference type="ARBA" id="ARBA00022801"/>
    </source>
</evidence>
<sequence>MTATDFAIGSLVTARGRDWVVLPESVEDFLLAKPLGGSDAEITGLIPAVEEVTAASFAPPSATDRGDDRSGRMLREALRIGFRSSGGPFRSLASLNVDPRPYQLVPLLLGLRQDTVRLLIADDVGIGKTVEAGLVASELLAQGTVQRLAVLCPPSLAEQWRAELSEKFGLDAQLVLPSTITRLERSLAVGEELFTRYPVTVVSLDFIKSERHRYEFQRTAPELIIVDEAHTVAADDSGKGSAGRTQRYHLIRSLADDRSRHLVLTTATPHSGNDGAFRNLIGLLDDDLKTVDLSSEGGRRLLAQHMVQRRRGDIRDYLGAETQFPKDRQTSEVAYQLSAAHREFFDDVLQYIRGQVQDRSGTKLQQRVRWWSALALLRAMASSPAAAAMTLRTRAATKEAETDAEADLVGAAEVLDQFEDEGADAADLVPGAEHEASEASLLRAYADRADALVASPADDAKLALLIKQVKALLKDGFSPIVFCRFIQTAKYVHEHLVGALRGVAVEVVTGELPSEERAARIAALASRSEGASRVLVATDCLSEGVNLQADFQAVVHYDLAWNPTRHEQREGRVDRFGQPRDIVRAQTIYGADNGIDGIVLDVLIRKHEKIRRDLGISVPVPARSDEVLSALLEGSVMRGSGYEQLAFDFELDDGAVKDFDAEWESSAEKEKQSQTMFAQRTIRPDEVKEAMDAARRSLGAPGDVERFVRDALSELRALVSPAEFGFDADLSQVPVQVSEALTSADGRRVTAFHRDLPAPRGSAVLQRTDPTVAALANYVLNSALDSTLDARDRPAKRAGILTTNAVSNLTVALLMRFRTHLVLPSKDGPRTTLAEEARVVAFRGKPSAPEWLTDAEVEHLLAAEPSANTPADVAENTLAAVIRALPVIREQLSERAEQLAAQLEADHVSVRVAARGERAGALSVRGLAVRAQLPPDVLGVYVYRPAGGAA</sequence>
<keyword evidence="1" id="KW-0547">Nucleotide-binding</keyword>
<dbReference type="CDD" id="cd18793">
    <property type="entry name" value="SF2_C_SNF"/>
    <property type="match status" value="1"/>
</dbReference>
<protein>
    <submittedName>
        <fullName evidence="7">Helicase-related protein</fullName>
    </submittedName>
</protein>
<evidence type="ECO:0000259" key="5">
    <source>
        <dbReference type="PROSITE" id="PS51192"/>
    </source>
</evidence>
<keyword evidence="2" id="KW-0378">Hydrolase</keyword>
<dbReference type="PROSITE" id="PS51194">
    <property type="entry name" value="HELICASE_CTER"/>
    <property type="match status" value="1"/>
</dbReference>
<dbReference type="RefSeq" id="WP_396639414.1">
    <property type="nucleotide sequence ID" value="NZ_JBIQWL010000001.1"/>
</dbReference>
<dbReference type="SMART" id="SM00490">
    <property type="entry name" value="HELICc"/>
    <property type="match status" value="1"/>
</dbReference>
<evidence type="ECO:0000313" key="8">
    <source>
        <dbReference type="Proteomes" id="UP001610861"/>
    </source>
</evidence>
<feature type="domain" description="Helicase ATP-binding" evidence="5">
    <location>
        <begin position="109"/>
        <end position="287"/>
    </location>
</feature>
<dbReference type="PANTHER" id="PTHR45766">
    <property type="entry name" value="DNA ANNEALING HELICASE AND ENDONUCLEASE ZRANB3 FAMILY MEMBER"/>
    <property type="match status" value="1"/>
</dbReference>
<dbReference type="PANTHER" id="PTHR45766:SF6">
    <property type="entry name" value="SWI_SNF-RELATED MATRIX-ASSOCIATED ACTIN-DEPENDENT REGULATOR OF CHROMATIN SUBFAMILY A-LIKE PROTEIN 1"/>
    <property type="match status" value="1"/>
</dbReference>
<comment type="caution">
    <text evidence="7">The sequence shown here is derived from an EMBL/GenBank/DDBJ whole genome shotgun (WGS) entry which is preliminary data.</text>
</comment>
<dbReference type="Gene3D" id="3.40.50.300">
    <property type="entry name" value="P-loop containing nucleotide triphosphate hydrolases"/>
    <property type="match status" value="1"/>
</dbReference>